<organism evidence="1 2">
    <name type="scientific">Fulvivirga marina</name>
    <dbReference type="NCBI Taxonomy" id="2494733"/>
    <lineage>
        <taxon>Bacteria</taxon>
        <taxon>Pseudomonadati</taxon>
        <taxon>Bacteroidota</taxon>
        <taxon>Cytophagia</taxon>
        <taxon>Cytophagales</taxon>
        <taxon>Fulvivirgaceae</taxon>
        <taxon>Fulvivirga</taxon>
    </lineage>
</organism>
<accession>A0A937KGQ6</accession>
<reference evidence="1" key="1">
    <citation type="submission" date="2021-01" db="EMBL/GenBank/DDBJ databases">
        <title>Fulvivirga kasyanovii gen. nov., sp nov., a novel member of the phylum Bacteroidetes isolated from seawater in a mussel farm.</title>
        <authorList>
            <person name="Zhao L.-H."/>
            <person name="Wang Z.-J."/>
        </authorList>
    </citation>
    <scope>NUCLEOTIDE SEQUENCE</scope>
    <source>
        <strain evidence="1">29W222</strain>
    </source>
</reference>
<name>A0A937KGQ6_9BACT</name>
<evidence type="ECO:0008006" key="3">
    <source>
        <dbReference type="Google" id="ProtNLM"/>
    </source>
</evidence>
<comment type="caution">
    <text evidence="1">The sequence shown here is derived from an EMBL/GenBank/DDBJ whole genome shotgun (WGS) entry which is preliminary data.</text>
</comment>
<keyword evidence="2" id="KW-1185">Reference proteome</keyword>
<evidence type="ECO:0000313" key="1">
    <source>
        <dbReference type="EMBL" id="MBL6449433.1"/>
    </source>
</evidence>
<proteinExistence type="predicted"/>
<dbReference type="Proteomes" id="UP000614216">
    <property type="component" value="Unassembled WGS sequence"/>
</dbReference>
<dbReference type="AlphaFoldDB" id="A0A937KGQ6"/>
<gene>
    <name evidence="1" type="ORF">JMN32_24185</name>
</gene>
<evidence type="ECO:0000313" key="2">
    <source>
        <dbReference type="Proteomes" id="UP000614216"/>
    </source>
</evidence>
<protein>
    <recommendedName>
        <fullName evidence="3">Secretion system C-terminal sorting domain-containing protein</fullName>
    </recommendedName>
</protein>
<dbReference type="EMBL" id="JAEUGD010000066">
    <property type="protein sequence ID" value="MBL6449433.1"/>
    <property type="molecule type" value="Genomic_DNA"/>
</dbReference>
<dbReference type="RefSeq" id="WP_202858957.1">
    <property type="nucleotide sequence ID" value="NZ_JAEUGD010000066.1"/>
</dbReference>
<sequence length="107" mass="11896">MRKLILVLSISICLFVTDGFSQNDEPCEIVSVEYNIKNTSHGLSNGSIDLIIEGGRKPFNISVIGDKRSKNKLNINLTRITDLQPGTYLIVIQDNSGCRKEVTTEIK</sequence>